<keyword evidence="3" id="KW-1185">Reference proteome</keyword>
<dbReference type="EMBL" id="CAJVCH010192097">
    <property type="protein sequence ID" value="CAG7730293.1"/>
    <property type="molecule type" value="Genomic_DNA"/>
</dbReference>
<gene>
    <name evidence="2" type="ORF">AFUS01_LOCUS18950</name>
</gene>
<reference evidence="2" key="1">
    <citation type="submission" date="2021-06" db="EMBL/GenBank/DDBJ databases">
        <authorList>
            <person name="Hodson N. C."/>
            <person name="Mongue J. A."/>
            <person name="Jaron S. K."/>
        </authorList>
    </citation>
    <scope>NUCLEOTIDE SEQUENCE</scope>
</reference>
<sequence>MLPFAHGVDYFVDERKYAPRFAGRNPPKRNKDHEVVLIPLSPSRSAGVILQNFVKSRLAWLILFLIVVIITLSYHAYEERMKQLRLLGYMERVEELKVSMSRVKHHILAGNNKLRGKSLDYEDPVFRQLIDTVHK</sequence>
<comment type="caution">
    <text evidence="2">The sequence shown here is derived from an EMBL/GenBank/DDBJ whole genome shotgun (WGS) entry which is preliminary data.</text>
</comment>
<feature type="transmembrane region" description="Helical" evidence="1">
    <location>
        <begin position="58"/>
        <end position="77"/>
    </location>
</feature>
<name>A0A8J2NXM4_9HEXA</name>
<evidence type="ECO:0000313" key="2">
    <source>
        <dbReference type="EMBL" id="CAG7730293.1"/>
    </source>
</evidence>
<keyword evidence="1" id="KW-0812">Transmembrane</keyword>
<evidence type="ECO:0000256" key="1">
    <source>
        <dbReference type="SAM" id="Phobius"/>
    </source>
</evidence>
<protein>
    <submittedName>
        <fullName evidence="2">Uncharacterized protein</fullName>
    </submittedName>
</protein>
<evidence type="ECO:0000313" key="3">
    <source>
        <dbReference type="Proteomes" id="UP000708208"/>
    </source>
</evidence>
<keyword evidence="1" id="KW-1133">Transmembrane helix</keyword>
<organism evidence="2 3">
    <name type="scientific">Allacma fusca</name>
    <dbReference type="NCBI Taxonomy" id="39272"/>
    <lineage>
        <taxon>Eukaryota</taxon>
        <taxon>Metazoa</taxon>
        <taxon>Ecdysozoa</taxon>
        <taxon>Arthropoda</taxon>
        <taxon>Hexapoda</taxon>
        <taxon>Collembola</taxon>
        <taxon>Symphypleona</taxon>
        <taxon>Sminthuridae</taxon>
        <taxon>Allacma</taxon>
    </lineage>
</organism>
<dbReference type="AlphaFoldDB" id="A0A8J2NXM4"/>
<dbReference type="Proteomes" id="UP000708208">
    <property type="component" value="Unassembled WGS sequence"/>
</dbReference>
<keyword evidence="1" id="KW-0472">Membrane</keyword>
<accession>A0A8J2NXM4</accession>
<proteinExistence type="predicted"/>